<evidence type="ECO:0000256" key="5">
    <source>
        <dbReference type="ARBA" id="ARBA00022989"/>
    </source>
</evidence>
<dbReference type="Pfam" id="PF04511">
    <property type="entry name" value="DER1"/>
    <property type="match status" value="1"/>
</dbReference>
<dbReference type="GO" id="GO:0006950">
    <property type="term" value="P:response to stress"/>
    <property type="evidence" value="ECO:0007669"/>
    <property type="project" value="UniProtKB-ARBA"/>
</dbReference>
<comment type="caution">
    <text evidence="7">Lacks conserved residue(s) required for the propagation of feature annotation.</text>
</comment>
<keyword evidence="5 7" id="KW-1133">Transmembrane helix</keyword>
<proteinExistence type="inferred from homology"/>
<dbReference type="OrthoDB" id="1716531at2759"/>
<keyword evidence="6 7" id="KW-0472">Membrane</keyword>
<keyword evidence="4 7" id="KW-0256">Endoplasmic reticulum</keyword>
<feature type="transmembrane region" description="Helical" evidence="7">
    <location>
        <begin position="94"/>
        <end position="120"/>
    </location>
</feature>
<reference evidence="8 9" key="1">
    <citation type="submission" date="2020-07" db="EMBL/GenBank/DDBJ databases">
        <title>The yeast mating-type switching endonuclease HO is a domesticated member of an unorthodox homing genetic element family.</title>
        <authorList>
            <person name="Coughlan A.Y."/>
            <person name="Lombardi L."/>
            <person name="Braun-Galleani S."/>
            <person name="Martos A.R."/>
            <person name="Galeote V."/>
            <person name="Bigey F."/>
            <person name="Dequin S."/>
            <person name="Byrne K.P."/>
            <person name="Wolfe K.H."/>
        </authorList>
    </citation>
    <scope>NUCLEOTIDE SEQUENCE [LARGE SCALE GENOMIC DNA]</scope>
    <source>
        <strain evidence="8 9">NRRL Y-6702</strain>
    </source>
</reference>
<evidence type="ECO:0000256" key="4">
    <source>
        <dbReference type="ARBA" id="ARBA00022824"/>
    </source>
</evidence>
<dbReference type="GO" id="GO:0005789">
    <property type="term" value="C:endoplasmic reticulum membrane"/>
    <property type="evidence" value="ECO:0007669"/>
    <property type="project" value="UniProtKB-SubCell"/>
</dbReference>
<accession>A0A7H9AWA1</accession>
<sequence>MDAALLDIVAGIPPVTKIWAIGCVGLSILTSTNAIDPTKKWYTFELAFKKGQYDRIIYSLFDHGEFNWMSIFNIFVSVNHLASLENSFAIKRRFCWMVTIALGIILLMSSIAQPVSSLGIVLYENLVYYQIRKTGNEMNIMLFGGVNVSPLILPLYMNCTMLFVHHKTMLQVAMNFLPGHALYYLDDIFMKLYDVDLCKTPYDFWLDYRRR</sequence>
<comment type="similarity">
    <text evidence="2 7">Belongs to the derlin family.</text>
</comment>
<gene>
    <name evidence="8" type="ORF">HG535_0A05560</name>
</gene>
<comment type="function">
    <text evidence="7">May be involved in the degradation of misfolded endoplasmic reticulum (ER) luminal proteins.</text>
</comment>
<evidence type="ECO:0000313" key="9">
    <source>
        <dbReference type="Proteomes" id="UP000509704"/>
    </source>
</evidence>
<dbReference type="InterPro" id="IPR035952">
    <property type="entry name" value="Rhomboid-like_sf"/>
</dbReference>
<dbReference type="InterPro" id="IPR007599">
    <property type="entry name" value="DER1"/>
</dbReference>
<dbReference type="Proteomes" id="UP000509704">
    <property type="component" value="Chromosome 1"/>
</dbReference>
<comment type="subcellular location">
    <subcellularLocation>
        <location evidence="1 7">Endoplasmic reticulum membrane</location>
        <topology evidence="1 7">Multi-pass membrane protein</topology>
    </subcellularLocation>
</comment>
<name>A0A7H9AWA1_ZYGMR</name>
<keyword evidence="9" id="KW-1185">Reference proteome</keyword>
<dbReference type="RefSeq" id="XP_037142343.1">
    <property type="nucleotide sequence ID" value="XM_037286448.1"/>
</dbReference>
<evidence type="ECO:0000256" key="6">
    <source>
        <dbReference type="ARBA" id="ARBA00023136"/>
    </source>
</evidence>
<dbReference type="EMBL" id="CP058604">
    <property type="protein sequence ID" value="QLG70615.1"/>
    <property type="molecule type" value="Genomic_DNA"/>
</dbReference>
<evidence type="ECO:0000313" key="8">
    <source>
        <dbReference type="EMBL" id="QLG70615.1"/>
    </source>
</evidence>
<feature type="transmembrane region" description="Helical" evidence="7">
    <location>
        <begin position="140"/>
        <end position="164"/>
    </location>
</feature>
<organism evidence="8 9">
    <name type="scientific">Zygotorulaspora mrakii</name>
    <name type="common">Zygosaccharomyces mrakii</name>
    <dbReference type="NCBI Taxonomy" id="42260"/>
    <lineage>
        <taxon>Eukaryota</taxon>
        <taxon>Fungi</taxon>
        <taxon>Dikarya</taxon>
        <taxon>Ascomycota</taxon>
        <taxon>Saccharomycotina</taxon>
        <taxon>Saccharomycetes</taxon>
        <taxon>Saccharomycetales</taxon>
        <taxon>Saccharomycetaceae</taxon>
        <taxon>Zygotorulaspora</taxon>
    </lineage>
</organism>
<dbReference type="PANTHER" id="PTHR11009">
    <property type="entry name" value="DER1-LIKE PROTEIN, DERLIN"/>
    <property type="match status" value="1"/>
</dbReference>
<evidence type="ECO:0000256" key="1">
    <source>
        <dbReference type="ARBA" id="ARBA00004477"/>
    </source>
</evidence>
<dbReference type="GeneID" id="59234251"/>
<evidence type="ECO:0000256" key="7">
    <source>
        <dbReference type="RuleBase" id="RU363059"/>
    </source>
</evidence>
<dbReference type="AlphaFoldDB" id="A0A7H9AWA1"/>
<dbReference type="KEGG" id="zmk:HG535_0A05560"/>
<evidence type="ECO:0000256" key="2">
    <source>
        <dbReference type="ARBA" id="ARBA00008917"/>
    </source>
</evidence>
<protein>
    <recommendedName>
        <fullName evidence="7">Derlin</fullName>
    </recommendedName>
</protein>
<keyword evidence="3 7" id="KW-0812">Transmembrane</keyword>
<dbReference type="SUPFAM" id="SSF144091">
    <property type="entry name" value="Rhomboid-like"/>
    <property type="match status" value="1"/>
</dbReference>
<evidence type="ECO:0000256" key="3">
    <source>
        <dbReference type="ARBA" id="ARBA00022692"/>
    </source>
</evidence>